<name>A0A1N6J777_9PROT</name>
<dbReference type="InterPro" id="IPR017466">
    <property type="entry name" value="XrtA-assoc_ATPase-like"/>
</dbReference>
<sequence>MYESYYGFRAKPFQLKPDPDFFFSSKGHKRAMAYLEYGLSQKEGFIIITGEIGAGKTTLMRNLFRKIKTEKIVAAQIVNTHLDASDILRVVAAAFGLSYINVTKAALLLELEQFLRQCDQQGNRALLVVDEAQNLSGHTLEELRMLSNFQTDDRPLLQTFLLGQPEFRKILFGNNMQQLRQRVIATYHLGPMSELETRAYIEHRLNAVGWQGNPVISDDAFIMIHEYTEGIPRRINLLCDRMLIMGYLEELRDFGGAEIRDVIQDFQQESCFSAADSNESGSLTGTSDK</sequence>
<dbReference type="NCBIfam" id="TIGR03015">
    <property type="entry name" value="pepcterm_ATPase"/>
    <property type="match status" value="1"/>
</dbReference>
<dbReference type="RefSeq" id="WP_028460755.1">
    <property type="nucleotide sequence ID" value="NZ_FSRO01000001.1"/>
</dbReference>
<dbReference type="SUPFAM" id="SSF52540">
    <property type="entry name" value="P-loop containing nucleoside triphosphate hydrolases"/>
    <property type="match status" value="1"/>
</dbReference>
<dbReference type="STRING" id="44575.SAMN05216419_100346"/>
<dbReference type="AlphaFoldDB" id="A0A1N6J777"/>
<dbReference type="InterPro" id="IPR003593">
    <property type="entry name" value="AAA+_ATPase"/>
</dbReference>
<evidence type="ECO:0000313" key="3">
    <source>
        <dbReference type="Proteomes" id="UP000185062"/>
    </source>
</evidence>
<dbReference type="eggNOG" id="COG3267">
    <property type="taxonomic scope" value="Bacteria"/>
</dbReference>
<proteinExistence type="predicted"/>
<evidence type="ECO:0000259" key="1">
    <source>
        <dbReference type="SMART" id="SM00382"/>
    </source>
</evidence>
<dbReference type="SMART" id="SM00382">
    <property type="entry name" value="AAA"/>
    <property type="match status" value="1"/>
</dbReference>
<dbReference type="InterPro" id="IPR049945">
    <property type="entry name" value="AAA_22"/>
</dbReference>
<accession>A0A1N6J777</accession>
<dbReference type="GO" id="GO:0016887">
    <property type="term" value="F:ATP hydrolysis activity"/>
    <property type="evidence" value="ECO:0007669"/>
    <property type="project" value="InterPro"/>
</dbReference>
<dbReference type="InterPro" id="IPR052026">
    <property type="entry name" value="ExeA_AAA_ATPase_DNA-bind"/>
</dbReference>
<dbReference type="EMBL" id="FSRO01000001">
    <property type="protein sequence ID" value="SIO40258.1"/>
    <property type="molecule type" value="Genomic_DNA"/>
</dbReference>
<organism evidence="2 3">
    <name type="scientific">Nitrosomonas cryotolerans ATCC 49181</name>
    <dbReference type="NCBI Taxonomy" id="1131553"/>
    <lineage>
        <taxon>Bacteria</taxon>
        <taxon>Pseudomonadati</taxon>
        <taxon>Pseudomonadota</taxon>
        <taxon>Betaproteobacteria</taxon>
        <taxon>Nitrosomonadales</taxon>
        <taxon>Nitrosomonadaceae</taxon>
        <taxon>Nitrosomonas</taxon>
    </lineage>
</organism>
<reference evidence="2 3" key="1">
    <citation type="submission" date="2016-12" db="EMBL/GenBank/DDBJ databases">
        <authorList>
            <person name="Song W.-J."/>
            <person name="Kurnit D.M."/>
        </authorList>
    </citation>
    <scope>NUCLEOTIDE SEQUENCE [LARGE SCALE GENOMIC DNA]</scope>
    <source>
        <strain evidence="2 3">ATCC 49181</strain>
    </source>
</reference>
<dbReference type="InterPro" id="IPR027417">
    <property type="entry name" value="P-loop_NTPase"/>
</dbReference>
<dbReference type="Pfam" id="PF13401">
    <property type="entry name" value="AAA_22"/>
    <property type="match status" value="1"/>
</dbReference>
<gene>
    <name evidence="2" type="ORF">SAMN02743940_2372</name>
</gene>
<protein>
    <submittedName>
        <fullName evidence="2">Putative secretion ATPase, PEP-CTERM locus subfamily</fullName>
    </submittedName>
</protein>
<dbReference type="Proteomes" id="UP000185062">
    <property type="component" value="Unassembled WGS sequence"/>
</dbReference>
<dbReference type="Gene3D" id="3.40.50.300">
    <property type="entry name" value="P-loop containing nucleotide triphosphate hydrolases"/>
    <property type="match status" value="1"/>
</dbReference>
<dbReference type="PANTHER" id="PTHR35894:SF1">
    <property type="entry name" value="PHOSPHORIBULOKINASE _ URIDINE KINASE FAMILY"/>
    <property type="match status" value="1"/>
</dbReference>
<feature type="domain" description="AAA+ ATPase" evidence="1">
    <location>
        <begin position="42"/>
        <end position="205"/>
    </location>
</feature>
<keyword evidence="3" id="KW-1185">Reference proteome</keyword>
<evidence type="ECO:0000313" key="2">
    <source>
        <dbReference type="EMBL" id="SIO40258.1"/>
    </source>
</evidence>
<dbReference type="PANTHER" id="PTHR35894">
    <property type="entry name" value="GENERAL SECRETION PATHWAY PROTEIN A-RELATED"/>
    <property type="match status" value="1"/>
</dbReference>